<dbReference type="PANTHER" id="PTHR13038">
    <property type="entry name" value="APG9 AUTOPHAGY 9"/>
    <property type="match status" value="1"/>
</dbReference>
<dbReference type="GO" id="GO:0000422">
    <property type="term" value="P:autophagy of mitochondrion"/>
    <property type="evidence" value="ECO:0007669"/>
    <property type="project" value="TreeGrafter"/>
</dbReference>
<reference evidence="9" key="1">
    <citation type="journal article" date="2020" name="Nature">
        <title>Giant virus diversity and host interactions through global metagenomics.</title>
        <authorList>
            <person name="Schulz F."/>
            <person name="Roux S."/>
            <person name="Paez-Espino D."/>
            <person name="Jungbluth S."/>
            <person name="Walsh D.A."/>
            <person name="Denef V.J."/>
            <person name="McMahon K.D."/>
            <person name="Konstantinidis K.T."/>
            <person name="Eloe-Fadrosh E.A."/>
            <person name="Kyrpides N.C."/>
            <person name="Woyke T."/>
        </authorList>
    </citation>
    <scope>NUCLEOTIDE SEQUENCE</scope>
    <source>
        <strain evidence="9">GVMAG-S-1062768-28</strain>
    </source>
</reference>
<dbReference type="GO" id="GO:0061709">
    <property type="term" value="P:reticulophagy"/>
    <property type="evidence" value="ECO:0007669"/>
    <property type="project" value="TreeGrafter"/>
</dbReference>
<protein>
    <recommendedName>
        <fullName evidence="10">Autophagy-related protein 9</fullName>
    </recommendedName>
</protein>
<evidence type="ECO:0000256" key="7">
    <source>
        <dbReference type="ARBA" id="ARBA00023136"/>
    </source>
</evidence>
<evidence type="ECO:0000256" key="4">
    <source>
        <dbReference type="ARBA" id="ARBA00022989"/>
    </source>
</evidence>
<keyword evidence="3 8" id="KW-0812">Transmembrane</keyword>
<feature type="transmembrane region" description="Helical" evidence="8">
    <location>
        <begin position="345"/>
        <end position="364"/>
    </location>
</feature>
<comment type="subcellular location">
    <subcellularLocation>
        <location evidence="1">Endomembrane system</location>
        <topology evidence="1">Multi-pass membrane protein</topology>
    </subcellularLocation>
</comment>
<sequence>MQDSIINEPPINVMYESNLLYSNENVNFIPPSIQDTVYYDSPPNHVFETISNNPATNNPPTHHHRLPMITSSIDIWSLWYEAGGLSKLRIDEFFTGFRLISIFLVTSIPFWISFRRENHDISDAFFSINLIGLWIYYTITYFIMAWFMIKPIYKKIDTLIKNRDLFDEAGINIETTEGIDLAKLIQLSSTAKEEFLVEANRHTNVLLALEDKKYLESPVFTNLLGTLPLEIMTRSLIEEHYFNSLAWSFDHRDGNTAKISSRAKRAAIVILPFLPTLIIFSIVNHIFTYIHNGSFLTHYDYNRVGLWKFRYYNEFLFQTKKRLAKTKSSAEAITVNLFLESWKASVFKCCSYMLSAFSGTLLVFSFFGYEWIWGMDVITLSACFGFLSAMMFPKPKNQDGSMSTLRSVLKKDLSRYELGNYFESKMSILFKEILSILYIPIALYWVVPNRAYFIADFMLTYYKEGKCTFAKWNNKDATPKTRISFQNMSLDIENSDLVML</sequence>
<feature type="transmembrane region" description="Helical" evidence="8">
    <location>
        <begin position="93"/>
        <end position="112"/>
    </location>
</feature>
<evidence type="ECO:0008006" key="10">
    <source>
        <dbReference type="Google" id="ProtNLM"/>
    </source>
</evidence>
<keyword evidence="6" id="KW-0445">Lipid transport</keyword>
<dbReference type="GO" id="GO:0034727">
    <property type="term" value="P:piecemeal microautophagy of the nucleus"/>
    <property type="evidence" value="ECO:0007669"/>
    <property type="project" value="TreeGrafter"/>
</dbReference>
<evidence type="ECO:0000256" key="2">
    <source>
        <dbReference type="ARBA" id="ARBA00022448"/>
    </source>
</evidence>
<name>A0A6C0JQU6_9ZZZZ</name>
<keyword evidence="2" id="KW-0813">Transport</keyword>
<feature type="transmembrane region" description="Helical" evidence="8">
    <location>
        <begin position="428"/>
        <end position="447"/>
    </location>
</feature>
<proteinExistence type="predicted"/>
<keyword evidence="5" id="KW-0072">Autophagy</keyword>
<dbReference type="GO" id="GO:0006869">
    <property type="term" value="P:lipid transport"/>
    <property type="evidence" value="ECO:0007669"/>
    <property type="project" value="UniProtKB-KW"/>
</dbReference>
<dbReference type="Pfam" id="PF04109">
    <property type="entry name" value="ATG9"/>
    <property type="match status" value="1"/>
</dbReference>
<evidence type="ECO:0000256" key="3">
    <source>
        <dbReference type="ARBA" id="ARBA00022692"/>
    </source>
</evidence>
<dbReference type="GO" id="GO:0005776">
    <property type="term" value="C:autophagosome"/>
    <property type="evidence" value="ECO:0007669"/>
    <property type="project" value="TreeGrafter"/>
</dbReference>
<dbReference type="GO" id="GO:0034497">
    <property type="term" value="P:protein localization to phagophore assembly site"/>
    <property type="evidence" value="ECO:0007669"/>
    <property type="project" value="TreeGrafter"/>
</dbReference>
<keyword evidence="7 8" id="KW-0472">Membrane</keyword>
<keyword evidence="4 8" id="KW-1133">Transmembrane helix</keyword>
<dbReference type="InterPro" id="IPR007241">
    <property type="entry name" value="Autophagy-rel_prot_9"/>
</dbReference>
<dbReference type="PANTHER" id="PTHR13038:SF10">
    <property type="entry name" value="AUTOPHAGY-RELATED PROTEIN 9"/>
    <property type="match status" value="1"/>
</dbReference>
<evidence type="ECO:0000256" key="5">
    <source>
        <dbReference type="ARBA" id="ARBA00023006"/>
    </source>
</evidence>
<dbReference type="GO" id="GO:0000407">
    <property type="term" value="C:phagophore assembly site"/>
    <property type="evidence" value="ECO:0007669"/>
    <property type="project" value="TreeGrafter"/>
</dbReference>
<organism evidence="9">
    <name type="scientific">viral metagenome</name>
    <dbReference type="NCBI Taxonomy" id="1070528"/>
    <lineage>
        <taxon>unclassified sequences</taxon>
        <taxon>metagenomes</taxon>
        <taxon>organismal metagenomes</taxon>
    </lineage>
</organism>
<accession>A0A6C0JQU6</accession>
<evidence type="ECO:0000313" key="9">
    <source>
        <dbReference type="EMBL" id="QHU07929.1"/>
    </source>
</evidence>
<dbReference type="AlphaFoldDB" id="A0A6C0JQU6"/>
<feature type="transmembrane region" description="Helical" evidence="8">
    <location>
        <begin position="266"/>
        <end position="287"/>
    </location>
</feature>
<evidence type="ECO:0000256" key="8">
    <source>
        <dbReference type="SAM" id="Phobius"/>
    </source>
</evidence>
<evidence type="ECO:0000256" key="1">
    <source>
        <dbReference type="ARBA" id="ARBA00004127"/>
    </source>
</evidence>
<dbReference type="GO" id="GO:0012505">
    <property type="term" value="C:endomembrane system"/>
    <property type="evidence" value="ECO:0007669"/>
    <property type="project" value="UniProtKB-SubCell"/>
</dbReference>
<evidence type="ECO:0000256" key="6">
    <source>
        <dbReference type="ARBA" id="ARBA00023055"/>
    </source>
</evidence>
<feature type="transmembrane region" description="Helical" evidence="8">
    <location>
        <begin position="124"/>
        <end position="149"/>
    </location>
</feature>
<dbReference type="EMBL" id="MN740694">
    <property type="protein sequence ID" value="QHU07929.1"/>
    <property type="molecule type" value="Genomic_DNA"/>
</dbReference>
<feature type="transmembrane region" description="Helical" evidence="8">
    <location>
        <begin position="371"/>
        <end position="392"/>
    </location>
</feature>